<dbReference type="GO" id="GO:0005886">
    <property type="term" value="C:plasma membrane"/>
    <property type="evidence" value="ECO:0007669"/>
    <property type="project" value="UniProtKB-SubCell"/>
</dbReference>
<dbReference type="PANTHER" id="PTHR48063">
    <property type="entry name" value="LRR RECEPTOR-LIKE KINASE"/>
    <property type="match status" value="1"/>
</dbReference>
<evidence type="ECO:0000256" key="2">
    <source>
        <dbReference type="ARBA" id="ARBA00009592"/>
    </source>
</evidence>
<dbReference type="Gene3D" id="3.80.10.10">
    <property type="entry name" value="Ribonuclease Inhibitor"/>
    <property type="match status" value="2"/>
</dbReference>
<evidence type="ECO:0000313" key="13">
    <source>
        <dbReference type="Proteomes" id="UP000265520"/>
    </source>
</evidence>
<reference evidence="12 13" key="1">
    <citation type="journal article" date="2018" name="Front. Plant Sci.">
        <title>Red Clover (Trifolium pratense) and Zigzag Clover (T. medium) - A Picture of Genomic Similarities and Differences.</title>
        <authorList>
            <person name="Dluhosova J."/>
            <person name="Istvanek J."/>
            <person name="Nedelnik J."/>
            <person name="Repkova J."/>
        </authorList>
    </citation>
    <scope>NUCLEOTIDE SEQUENCE [LARGE SCALE GENOMIC DNA]</scope>
    <source>
        <strain evidence="13">cv. 10/8</strain>
        <tissue evidence="12">Leaf</tissue>
    </source>
</reference>
<dbReference type="Proteomes" id="UP000265520">
    <property type="component" value="Unassembled WGS sequence"/>
</dbReference>
<dbReference type="EMBL" id="LXQA010042639">
    <property type="protein sequence ID" value="MCI00241.1"/>
    <property type="molecule type" value="Genomic_DNA"/>
</dbReference>
<keyword evidence="6" id="KW-0732">Signal</keyword>
<dbReference type="PRINTS" id="PR00019">
    <property type="entry name" value="LEURICHRPT"/>
</dbReference>
<protein>
    <submittedName>
        <fullName evidence="12">LRR receptor-like serine/threonine-protein kinase</fullName>
    </submittedName>
</protein>
<evidence type="ECO:0000256" key="3">
    <source>
        <dbReference type="ARBA" id="ARBA00022475"/>
    </source>
</evidence>
<dbReference type="PANTHER" id="PTHR48063:SF112">
    <property type="entry name" value="RECEPTOR LIKE PROTEIN 30-LIKE"/>
    <property type="match status" value="1"/>
</dbReference>
<dbReference type="InterPro" id="IPR046956">
    <property type="entry name" value="RLP23-like"/>
</dbReference>
<comment type="similarity">
    <text evidence="2">Belongs to the RLP family.</text>
</comment>
<dbReference type="Pfam" id="PF00560">
    <property type="entry name" value="LRR_1"/>
    <property type="match status" value="2"/>
</dbReference>
<name>A0A392NK81_9FABA</name>
<comment type="caution">
    <text evidence="12">The sequence shown here is derived from an EMBL/GenBank/DDBJ whole genome shotgun (WGS) entry which is preliminary data.</text>
</comment>
<evidence type="ECO:0000256" key="11">
    <source>
        <dbReference type="ARBA" id="ARBA00023180"/>
    </source>
</evidence>
<keyword evidence="7" id="KW-0677">Repeat</keyword>
<accession>A0A392NK81</accession>
<keyword evidence="13" id="KW-1185">Reference proteome</keyword>
<proteinExistence type="inferred from homology"/>
<keyword evidence="8" id="KW-1133">Transmembrane helix</keyword>
<dbReference type="SUPFAM" id="SSF52058">
    <property type="entry name" value="L domain-like"/>
    <property type="match status" value="1"/>
</dbReference>
<sequence>MNVEVAAPNVSSSLLQLEHLTYLDLSGNNFSASPIPMFIGSMGRLEYLSLSAARFTGRIPNSLGNLRNLYYLDLSFNHYFYDSLSLHTIVERKLQMDDDINWISKLHSLKHLDLSDIRLIETHNLFQVLNTLPSLLHLSLHNCEIDNSLIPRYAFQNITSLVYLDLSSNELNDPIPVAFRNLSSIKSLYLSFNNFTSIPSWFTDFEKLTLLALSYNGLHGPIPEVFRNMTSIESLDLSENSLTSIPPWLAELKRLVHLN</sequence>
<keyword evidence="12" id="KW-0808">Transferase</keyword>
<dbReference type="InterPro" id="IPR001611">
    <property type="entry name" value="Leu-rich_rpt"/>
</dbReference>
<dbReference type="InterPro" id="IPR032675">
    <property type="entry name" value="LRR_dom_sf"/>
</dbReference>
<dbReference type="InterPro" id="IPR003591">
    <property type="entry name" value="Leu-rich_rpt_typical-subtyp"/>
</dbReference>
<dbReference type="SMART" id="SM00369">
    <property type="entry name" value="LRR_TYP"/>
    <property type="match status" value="5"/>
</dbReference>
<dbReference type="GO" id="GO:0016301">
    <property type="term" value="F:kinase activity"/>
    <property type="evidence" value="ECO:0007669"/>
    <property type="project" value="UniProtKB-KW"/>
</dbReference>
<evidence type="ECO:0000256" key="1">
    <source>
        <dbReference type="ARBA" id="ARBA00004251"/>
    </source>
</evidence>
<keyword evidence="12" id="KW-0418">Kinase</keyword>
<keyword evidence="9" id="KW-0472">Membrane</keyword>
<keyword evidence="4" id="KW-0433">Leucine-rich repeat</keyword>
<keyword evidence="10 12" id="KW-0675">Receptor</keyword>
<keyword evidence="5" id="KW-0812">Transmembrane</keyword>
<evidence type="ECO:0000256" key="8">
    <source>
        <dbReference type="ARBA" id="ARBA00022989"/>
    </source>
</evidence>
<organism evidence="12 13">
    <name type="scientific">Trifolium medium</name>
    <dbReference type="NCBI Taxonomy" id="97028"/>
    <lineage>
        <taxon>Eukaryota</taxon>
        <taxon>Viridiplantae</taxon>
        <taxon>Streptophyta</taxon>
        <taxon>Embryophyta</taxon>
        <taxon>Tracheophyta</taxon>
        <taxon>Spermatophyta</taxon>
        <taxon>Magnoliopsida</taxon>
        <taxon>eudicotyledons</taxon>
        <taxon>Gunneridae</taxon>
        <taxon>Pentapetalae</taxon>
        <taxon>rosids</taxon>
        <taxon>fabids</taxon>
        <taxon>Fabales</taxon>
        <taxon>Fabaceae</taxon>
        <taxon>Papilionoideae</taxon>
        <taxon>50 kb inversion clade</taxon>
        <taxon>NPAAA clade</taxon>
        <taxon>Hologalegina</taxon>
        <taxon>IRL clade</taxon>
        <taxon>Trifolieae</taxon>
        <taxon>Trifolium</taxon>
    </lineage>
</organism>
<dbReference type="Pfam" id="PF13855">
    <property type="entry name" value="LRR_8"/>
    <property type="match status" value="2"/>
</dbReference>
<comment type="subcellular location">
    <subcellularLocation>
        <location evidence="1">Cell membrane</location>
        <topology evidence="1">Single-pass type I membrane protein</topology>
    </subcellularLocation>
</comment>
<keyword evidence="11" id="KW-0325">Glycoprotein</keyword>
<evidence type="ECO:0000256" key="10">
    <source>
        <dbReference type="ARBA" id="ARBA00023170"/>
    </source>
</evidence>
<dbReference type="PROSITE" id="PS51450">
    <property type="entry name" value="LRR"/>
    <property type="match status" value="1"/>
</dbReference>
<evidence type="ECO:0000256" key="5">
    <source>
        <dbReference type="ARBA" id="ARBA00022692"/>
    </source>
</evidence>
<evidence type="ECO:0000313" key="12">
    <source>
        <dbReference type="EMBL" id="MCI00241.1"/>
    </source>
</evidence>
<evidence type="ECO:0000256" key="7">
    <source>
        <dbReference type="ARBA" id="ARBA00022737"/>
    </source>
</evidence>
<feature type="non-terminal residue" evidence="12">
    <location>
        <position position="259"/>
    </location>
</feature>
<evidence type="ECO:0000256" key="6">
    <source>
        <dbReference type="ARBA" id="ARBA00022729"/>
    </source>
</evidence>
<dbReference type="AlphaFoldDB" id="A0A392NK81"/>
<evidence type="ECO:0000256" key="4">
    <source>
        <dbReference type="ARBA" id="ARBA00022614"/>
    </source>
</evidence>
<keyword evidence="3" id="KW-1003">Cell membrane</keyword>
<evidence type="ECO:0000256" key="9">
    <source>
        <dbReference type="ARBA" id="ARBA00023136"/>
    </source>
</evidence>